<protein>
    <recommendedName>
        <fullName evidence="3">Acid phosphatase/vanadium-dependent haloperoxidase</fullName>
    </recommendedName>
</protein>
<dbReference type="STRING" id="74649.A0A2P6Q7X4"/>
<comment type="caution">
    <text evidence="1">The sequence shown here is derived from an EMBL/GenBank/DDBJ whole genome shotgun (WGS) entry which is preliminary data.</text>
</comment>
<organism evidence="1 2">
    <name type="scientific">Rosa chinensis</name>
    <name type="common">China rose</name>
    <dbReference type="NCBI Taxonomy" id="74649"/>
    <lineage>
        <taxon>Eukaryota</taxon>
        <taxon>Viridiplantae</taxon>
        <taxon>Streptophyta</taxon>
        <taxon>Embryophyta</taxon>
        <taxon>Tracheophyta</taxon>
        <taxon>Spermatophyta</taxon>
        <taxon>Magnoliopsida</taxon>
        <taxon>eudicotyledons</taxon>
        <taxon>Gunneridae</taxon>
        <taxon>Pentapetalae</taxon>
        <taxon>rosids</taxon>
        <taxon>fabids</taxon>
        <taxon>Rosales</taxon>
        <taxon>Rosaceae</taxon>
        <taxon>Rosoideae</taxon>
        <taxon>Rosoideae incertae sedis</taxon>
        <taxon>Rosa</taxon>
    </lineage>
</organism>
<dbReference type="Gramene" id="PRQ30280">
    <property type="protein sequence ID" value="PRQ30280"/>
    <property type="gene ID" value="RchiOBHm_Chr5g0022891"/>
</dbReference>
<dbReference type="EMBL" id="PDCK01000043">
    <property type="protein sequence ID" value="PRQ30280.1"/>
    <property type="molecule type" value="Genomic_DNA"/>
</dbReference>
<dbReference type="Pfam" id="PF02681">
    <property type="entry name" value="DUF212"/>
    <property type="match status" value="1"/>
</dbReference>
<evidence type="ECO:0000313" key="1">
    <source>
        <dbReference type="EMBL" id="PRQ30280.1"/>
    </source>
</evidence>
<gene>
    <name evidence="1" type="ORF">RchiOBHm_Chr5g0022891</name>
</gene>
<dbReference type="OMA" id="RREVGTH"/>
<dbReference type="AlphaFoldDB" id="A0A2P6Q7X4"/>
<accession>A0A2P6Q7X4</accession>
<name>A0A2P6Q7X4_ROSCH</name>
<reference evidence="1 2" key="1">
    <citation type="journal article" date="2018" name="Nat. Genet.">
        <title>The Rosa genome provides new insights in the design of modern roses.</title>
        <authorList>
            <person name="Bendahmane M."/>
        </authorList>
    </citation>
    <scope>NUCLEOTIDE SEQUENCE [LARGE SCALE GENOMIC DNA]</scope>
    <source>
        <strain evidence="2">cv. Old Blush</strain>
    </source>
</reference>
<dbReference type="InterPro" id="IPR003832">
    <property type="entry name" value="DUF212"/>
</dbReference>
<dbReference type="Proteomes" id="UP000238479">
    <property type="component" value="Chromosome 5"/>
</dbReference>
<dbReference type="PANTHER" id="PTHR31446:SF2">
    <property type="entry name" value="ACID PHOSPHATASE_VANADIUM-DEPENDENT HALOPEROXIDASE-RELATED PROTEIN"/>
    <property type="match status" value="1"/>
</dbReference>
<sequence>MLLQFWSISSCGAFHNSWALTHSGKHHNLMFGKPLCLRKSKPSTPFCLKAQLLDEVAQLAHNKVLVAAGVCGVIGQLSKPFTNVILYGKEFDFKSTLQAGGFPSTHSSAMVATATTLGLERGLSDSIFGLTVVYAGIVMYDAQGVRREAGNHARVLNKILPQITRANAIPSQDRGTDAEEGLERAGSFTPLKETIGHTEVEVTAGALLGFLVGLAVYTTL</sequence>
<evidence type="ECO:0000313" key="2">
    <source>
        <dbReference type="Proteomes" id="UP000238479"/>
    </source>
</evidence>
<keyword evidence="2" id="KW-1185">Reference proteome</keyword>
<proteinExistence type="predicted"/>
<dbReference type="PANTHER" id="PTHR31446">
    <property type="entry name" value="ACID PHOSPHATASE/VANADIUM-DEPENDENT HALOPEROXIDASE-RELATED PROTEIN"/>
    <property type="match status" value="1"/>
</dbReference>
<evidence type="ECO:0008006" key="3">
    <source>
        <dbReference type="Google" id="ProtNLM"/>
    </source>
</evidence>